<feature type="transmembrane region" description="Helical" evidence="1">
    <location>
        <begin position="732"/>
        <end position="751"/>
    </location>
</feature>
<evidence type="ECO:0000259" key="2">
    <source>
        <dbReference type="PROSITE" id="PS51192"/>
    </source>
</evidence>
<reference evidence="3 4" key="1">
    <citation type="submission" date="2019-03" db="EMBL/GenBank/DDBJ databases">
        <title>Genomic Encyclopedia of Archaeal and Bacterial Type Strains, Phase II (KMG-II): from individual species to whole genera.</title>
        <authorList>
            <person name="Goeker M."/>
        </authorList>
    </citation>
    <scope>NUCLEOTIDE SEQUENCE [LARGE SCALE GENOMIC DNA]</scope>
    <source>
        <strain evidence="3 4">DSM 28353</strain>
    </source>
</reference>
<dbReference type="InterPro" id="IPR050742">
    <property type="entry name" value="Helicase_Restrict-Modif_Enz"/>
</dbReference>
<dbReference type="PROSITE" id="PS51192">
    <property type="entry name" value="HELICASE_ATP_BIND_1"/>
    <property type="match status" value="1"/>
</dbReference>
<keyword evidence="1" id="KW-0812">Transmembrane</keyword>
<evidence type="ECO:0000313" key="4">
    <source>
        <dbReference type="Proteomes" id="UP000295292"/>
    </source>
</evidence>
<evidence type="ECO:0000313" key="3">
    <source>
        <dbReference type="EMBL" id="TDQ82794.1"/>
    </source>
</evidence>
<dbReference type="GO" id="GO:0003677">
    <property type="term" value="F:DNA binding"/>
    <property type="evidence" value="ECO:0007669"/>
    <property type="project" value="InterPro"/>
</dbReference>
<evidence type="ECO:0000256" key="1">
    <source>
        <dbReference type="SAM" id="Phobius"/>
    </source>
</evidence>
<proteinExistence type="predicted"/>
<feature type="domain" description="Helicase ATP-binding" evidence="2">
    <location>
        <begin position="25"/>
        <end position="208"/>
    </location>
</feature>
<dbReference type="GO" id="GO:0005829">
    <property type="term" value="C:cytosol"/>
    <property type="evidence" value="ECO:0007669"/>
    <property type="project" value="TreeGrafter"/>
</dbReference>
<sequence length="918" mass="104811">MSVFSDSIQFKYAWRSYQKRVLDALDEHLSDEHLHVIAPPGSGKTVLGLEVMLRIGAPTLILAPTIAIRNQWIQRFCELFLQEDNEPDWITCNIHEPKLITVATYQSLHAACNNKKEDLIVVDYAHEYDVIERKKSNFLNLGKVVEGLKAAGVKTIVVDEAHHLKSEWWKTLSKIKNAIKPKIVGLTATPPYDVSPNEWARYIELNGAVDAEISVPELIQEGDLCVHQDYLYLCEADLKVKEELTAFRDTSAQVLTQLLADPILFEAMYSHPFWLEPMENQELLYANLSHYSACLVYLHHKGVGIYPSHLEILGIGELKRKETVEGKLKVPQLTPEWMQVLLSFYLFEEDVFFRNHYDAHRKSLARKLKRAGLLERRAVRFEDNEKLTKDLAMSVHKLQAIEDIVELEFNTLRRELRQVILTDYIRWEFLTQDPVNLLPLTKIGVVPIFEQLRRKNTAGKKIAVLTGTLIILPRGIMEAFEQLAHALSWENVCWSALAFDADYVEVIPGEGTKGKALRIVTALFESGEIEVLIGTKSLLGEGWDAPAINSLILASFVGSYVLSNQMRGRAIRSKKDMPHKTSNIWHIAALDPTSVRGGSDLTLMKRRFKNFVGISEHEVPSIENGKDRLLLPELYTDSTVQAYNKRLFELAKDRSRLAVRWQESMHKGTRLIEEVWIPYAEGRTYQEVKTASMKKYINNMLVGLGSSLLFFMETSAQVLSKFMRISPGQSAGYAIMGMFGVATVFYGRQTVRSFQYYRKYRDITKDIYQIGNALLMTVCKAQLFHTPIDELKVLTFGDENGNVYCHMEGGTAYEQSRFIQMIQEIVNPVGEPRFIIVRKSKVLGLFNQQDYHAVPAVLGKKMALATDFLNNWQQQVGKADLYYTKTFVGRQILLRSRFNALANEFAEDARVQSVSIWR</sequence>
<gene>
    <name evidence="3" type="ORF">CLV99_0015</name>
</gene>
<name>A0A4R6WNP9_9SPHI</name>
<dbReference type="OrthoDB" id="9759819at2"/>
<keyword evidence="1" id="KW-0472">Membrane</keyword>
<dbReference type="GO" id="GO:0005524">
    <property type="term" value="F:ATP binding"/>
    <property type="evidence" value="ECO:0007669"/>
    <property type="project" value="InterPro"/>
</dbReference>
<dbReference type="GO" id="GO:0016787">
    <property type="term" value="F:hydrolase activity"/>
    <property type="evidence" value="ECO:0007669"/>
    <property type="project" value="InterPro"/>
</dbReference>
<dbReference type="AlphaFoldDB" id="A0A4R6WNP9"/>
<dbReference type="PANTHER" id="PTHR47396">
    <property type="entry name" value="TYPE I RESTRICTION ENZYME ECOKI R PROTEIN"/>
    <property type="match status" value="1"/>
</dbReference>
<dbReference type="RefSeq" id="WP_133582448.1">
    <property type="nucleotide sequence ID" value="NZ_SNYV01000001.1"/>
</dbReference>
<dbReference type="Pfam" id="PF04851">
    <property type="entry name" value="ResIII"/>
    <property type="match status" value="1"/>
</dbReference>
<accession>A0A4R6WNP9</accession>
<feature type="transmembrane region" description="Helical" evidence="1">
    <location>
        <begin position="696"/>
        <end position="712"/>
    </location>
</feature>
<keyword evidence="4" id="KW-1185">Reference proteome</keyword>
<protein>
    <submittedName>
        <fullName evidence="3">Type III restriction/modification enzyme restriction subunit</fullName>
    </submittedName>
</protein>
<dbReference type="SUPFAM" id="SSF52540">
    <property type="entry name" value="P-loop containing nucleoside triphosphate hydrolases"/>
    <property type="match status" value="2"/>
</dbReference>
<dbReference type="EMBL" id="SNYV01000001">
    <property type="protein sequence ID" value="TDQ82794.1"/>
    <property type="molecule type" value="Genomic_DNA"/>
</dbReference>
<dbReference type="SMART" id="SM00487">
    <property type="entry name" value="DEXDc"/>
    <property type="match status" value="1"/>
</dbReference>
<dbReference type="InterPro" id="IPR014001">
    <property type="entry name" value="Helicase_ATP-bd"/>
</dbReference>
<dbReference type="Proteomes" id="UP000295292">
    <property type="component" value="Unassembled WGS sequence"/>
</dbReference>
<dbReference type="CDD" id="cd18785">
    <property type="entry name" value="SF2_C"/>
    <property type="match status" value="1"/>
</dbReference>
<dbReference type="InterPro" id="IPR006935">
    <property type="entry name" value="Helicase/UvrB_N"/>
</dbReference>
<dbReference type="Gene3D" id="3.40.50.300">
    <property type="entry name" value="P-loop containing nucleotide triphosphate hydrolases"/>
    <property type="match status" value="2"/>
</dbReference>
<keyword evidence="1" id="KW-1133">Transmembrane helix</keyword>
<feature type="transmembrane region" description="Helical" evidence="1">
    <location>
        <begin position="543"/>
        <end position="562"/>
    </location>
</feature>
<dbReference type="InterPro" id="IPR027417">
    <property type="entry name" value="P-loop_NTPase"/>
</dbReference>
<organism evidence="3 4">
    <name type="scientific">Sphingobacterium yanglingense</name>
    <dbReference type="NCBI Taxonomy" id="1437280"/>
    <lineage>
        <taxon>Bacteria</taxon>
        <taxon>Pseudomonadati</taxon>
        <taxon>Bacteroidota</taxon>
        <taxon>Sphingobacteriia</taxon>
        <taxon>Sphingobacteriales</taxon>
        <taxon>Sphingobacteriaceae</taxon>
        <taxon>Sphingobacterium</taxon>
    </lineage>
</organism>
<dbReference type="PANTHER" id="PTHR47396:SF1">
    <property type="entry name" value="ATP-DEPENDENT HELICASE IRC3-RELATED"/>
    <property type="match status" value="1"/>
</dbReference>
<comment type="caution">
    <text evidence="3">The sequence shown here is derived from an EMBL/GenBank/DDBJ whole genome shotgun (WGS) entry which is preliminary data.</text>
</comment>